<sequence length="95" mass="10587">MIRTFVATLLICAPLALSADVLILDEVRQVESMALPINGLSKADVEAKFGTPREKHNAVGNPPITRWDYESYSVYFEYDLVLYTVLRPGEVINSA</sequence>
<keyword evidence="3" id="KW-1185">Reference proteome</keyword>
<dbReference type="AlphaFoldDB" id="A0A5N0TH46"/>
<name>A0A5N0TH46_9GAMM</name>
<protein>
    <recommendedName>
        <fullName evidence="4">Outer membrane protein assembly factor BamE</fullName>
    </recommendedName>
</protein>
<evidence type="ECO:0000313" key="3">
    <source>
        <dbReference type="Proteomes" id="UP000325372"/>
    </source>
</evidence>
<accession>A0A5N0TH46</accession>
<comment type="caution">
    <text evidence="2">The sequence shown here is derived from an EMBL/GenBank/DDBJ whole genome shotgun (WGS) entry which is preliminary data.</text>
</comment>
<proteinExistence type="predicted"/>
<evidence type="ECO:0000256" key="1">
    <source>
        <dbReference type="SAM" id="SignalP"/>
    </source>
</evidence>
<gene>
    <name evidence="2" type="ORF">F3N42_02170</name>
</gene>
<keyword evidence="1" id="KW-0732">Signal</keyword>
<feature type="chain" id="PRO_5024452327" description="Outer membrane protein assembly factor BamE" evidence="1">
    <location>
        <begin position="19"/>
        <end position="95"/>
    </location>
</feature>
<reference evidence="2 3" key="1">
    <citation type="submission" date="2019-09" db="EMBL/GenBank/DDBJ databases">
        <title>Wenzhouxiangella sp. Genome sequencing and assembly.</title>
        <authorList>
            <person name="Zhang R."/>
        </authorList>
    </citation>
    <scope>NUCLEOTIDE SEQUENCE [LARGE SCALE GENOMIC DNA]</scope>
    <source>
        <strain evidence="2 3">W260</strain>
    </source>
</reference>
<feature type="signal peptide" evidence="1">
    <location>
        <begin position="1"/>
        <end position="18"/>
    </location>
</feature>
<dbReference type="EMBL" id="VYXP01000002">
    <property type="protein sequence ID" value="KAA9133186.1"/>
    <property type="molecule type" value="Genomic_DNA"/>
</dbReference>
<organism evidence="2 3">
    <name type="scientific">Marinihelvus fidelis</name>
    <dbReference type="NCBI Taxonomy" id="2613842"/>
    <lineage>
        <taxon>Bacteria</taxon>
        <taxon>Pseudomonadati</taxon>
        <taxon>Pseudomonadota</taxon>
        <taxon>Gammaproteobacteria</taxon>
        <taxon>Chromatiales</taxon>
        <taxon>Wenzhouxiangellaceae</taxon>
        <taxon>Marinihelvus</taxon>
    </lineage>
</organism>
<dbReference type="RefSeq" id="WP_191621185.1">
    <property type="nucleotide sequence ID" value="NZ_VYXP01000002.1"/>
</dbReference>
<dbReference type="Proteomes" id="UP000325372">
    <property type="component" value="Unassembled WGS sequence"/>
</dbReference>
<evidence type="ECO:0000313" key="2">
    <source>
        <dbReference type="EMBL" id="KAA9133186.1"/>
    </source>
</evidence>
<evidence type="ECO:0008006" key="4">
    <source>
        <dbReference type="Google" id="ProtNLM"/>
    </source>
</evidence>